<dbReference type="Gene3D" id="3.20.20.140">
    <property type="entry name" value="Metal-dependent hydrolases"/>
    <property type="match status" value="1"/>
</dbReference>
<dbReference type="AlphaFoldDB" id="A0A8J6LN00"/>
<dbReference type="EMBL" id="JAAKDE010000014">
    <property type="protein sequence ID" value="MBA2133413.1"/>
    <property type="molecule type" value="Genomic_DNA"/>
</dbReference>
<dbReference type="PANTHER" id="PTHR36928">
    <property type="entry name" value="PHOSPHATASE YCDX-RELATED"/>
    <property type="match status" value="1"/>
</dbReference>
<reference evidence="2" key="1">
    <citation type="submission" date="2020-06" db="EMBL/GenBank/DDBJ databases">
        <title>Novel chitinolytic bacterium.</title>
        <authorList>
            <person name="Ungkulpasvich U."/>
            <person name="Kosugi A."/>
            <person name="Uke A."/>
        </authorList>
    </citation>
    <scope>NUCLEOTIDE SEQUENCE</scope>
    <source>
        <strain evidence="2">UUS1-1</strain>
    </source>
</reference>
<dbReference type="PANTHER" id="PTHR36928:SF1">
    <property type="entry name" value="PHOSPHATASE YCDX-RELATED"/>
    <property type="match status" value="1"/>
</dbReference>
<organism evidence="2 3">
    <name type="scientific">Capillibacterium thermochitinicola</name>
    <dbReference type="NCBI Taxonomy" id="2699427"/>
    <lineage>
        <taxon>Bacteria</taxon>
        <taxon>Bacillati</taxon>
        <taxon>Bacillota</taxon>
        <taxon>Capillibacterium</taxon>
    </lineage>
</organism>
<accession>A0A8J6LN00</accession>
<proteinExistence type="predicted"/>
<dbReference type="SUPFAM" id="SSF89550">
    <property type="entry name" value="PHP domain-like"/>
    <property type="match status" value="1"/>
</dbReference>
<dbReference type="NCBIfam" id="NF004981">
    <property type="entry name" value="PRK06361.1"/>
    <property type="match status" value="1"/>
</dbReference>
<dbReference type="InterPro" id="IPR016195">
    <property type="entry name" value="Pol/histidinol_Pase-like"/>
</dbReference>
<gene>
    <name evidence="2" type="ORF">G5B42_07650</name>
</gene>
<comment type="caution">
    <text evidence="2">The sequence shown here is derived from an EMBL/GenBank/DDBJ whole genome shotgun (WGS) entry which is preliminary data.</text>
</comment>
<dbReference type="Pfam" id="PF02811">
    <property type="entry name" value="PHP"/>
    <property type="match status" value="1"/>
</dbReference>
<evidence type="ECO:0000259" key="1">
    <source>
        <dbReference type="SMART" id="SM00481"/>
    </source>
</evidence>
<dbReference type="Proteomes" id="UP000657177">
    <property type="component" value="Unassembled WGS sequence"/>
</dbReference>
<dbReference type="SMART" id="SM00481">
    <property type="entry name" value="POLIIIAc"/>
    <property type="match status" value="1"/>
</dbReference>
<name>A0A8J6LN00_9FIRM</name>
<feature type="domain" description="Polymerase/histidinol phosphatase N-terminal" evidence="1">
    <location>
        <begin position="6"/>
        <end position="79"/>
    </location>
</feature>
<dbReference type="GO" id="GO:0008270">
    <property type="term" value="F:zinc ion binding"/>
    <property type="evidence" value="ECO:0007669"/>
    <property type="project" value="TreeGrafter"/>
</dbReference>
<keyword evidence="3" id="KW-1185">Reference proteome</keyword>
<protein>
    <submittedName>
        <fullName evidence="2">Histidinol phosphate phosphatase domain-containing protein</fullName>
    </submittedName>
</protein>
<dbReference type="InterPro" id="IPR050243">
    <property type="entry name" value="PHP_phosphatase"/>
</dbReference>
<dbReference type="InterPro" id="IPR003141">
    <property type="entry name" value="Pol/His_phosphatase_N"/>
</dbReference>
<sequence>MIKTIADLHTHTFLSDGVLSPCELIHRAFLNGYQVIGLTDHVGLGTMERVLAELREERRLAEKYWAIKILVGVELTHVPAAAISELAKRAKDLGADLVVVHGETLVEPVEPGTNRAAVSCPEVDVLAHPGLLTEEEARLAVENGVFLELSSRRGHCLANGHVAALARKTGAHLLINSDGHQPSDLLTWEFVSRVGRGAGLDAAELEQVMCENPQKLLRKIKGCAKD</sequence>
<dbReference type="GO" id="GO:0005829">
    <property type="term" value="C:cytosol"/>
    <property type="evidence" value="ECO:0007669"/>
    <property type="project" value="TreeGrafter"/>
</dbReference>
<evidence type="ECO:0000313" key="2">
    <source>
        <dbReference type="EMBL" id="MBA2133413.1"/>
    </source>
</evidence>
<dbReference type="InterPro" id="IPR004013">
    <property type="entry name" value="PHP_dom"/>
</dbReference>
<dbReference type="GO" id="GO:0042578">
    <property type="term" value="F:phosphoric ester hydrolase activity"/>
    <property type="evidence" value="ECO:0007669"/>
    <property type="project" value="TreeGrafter"/>
</dbReference>
<dbReference type="RefSeq" id="WP_181339880.1">
    <property type="nucleotide sequence ID" value="NZ_JAAKDE010000014.1"/>
</dbReference>
<evidence type="ECO:0000313" key="3">
    <source>
        <dbReference type="Proteomes" id="UP000657177"/>
    </source>
</evidence>